<dbReference type="Proteomes" id="UP000030653">
    <property type="component" value="Unassembled WGS sequence"/>
</dbReference>
<sequence>MWSTDAPNDAPPGHTGRGRDMHIEEDHREGVAVIYIWTWVSDDILPWKIHWDLTQSHVFSLDLLARRNRMLLSHYEHGNVRFWKYVSHERSWELTTPQAEHRLWSGCLLLFSWTLVGSSRTRDWADFFSALLTVHDVSSGAGRLQNSEQRRGRENVSILRPVQPTGPLMMAVASVVVQLVHATSQQEEANREDDVIDLTSD</sequence>
<feature type="region of interest" description="Disordered" evidence="1">
    <location>
        <begin position="1"/>
        <end position="20"/>
    </location>
</feature>
<evidence type="ECO:0000256" key="1">
    <source>
        <dbReference type="SAM" id="MobiDB-lite"/>
    </source>
</evidence>
<name>M5GA08_DACPD</name>
<dbReference type="GeneID" id="63688138"/>
<gene>
    <name evidence="2" type="ORF">DACRYDRAFT_23062</name>
</gene>
<dbReference type="HOGENOM" id="CLU_1372175_0_0_1"/>
<proteinExistence type="predicted"/>
<reference evidence="2 3" key="1">
    <citation type="journal article" date="2012" name="Science">
        <title>The Paleozoic origin of enzymatic lignin decomposition reconstructed from 31 fungal genomes.</title>
        <authorList>
            <person name="Floudas D."/>
            <person name="Binder M."/>
            <person name="Riley R."/>
            <person name="Barry K."/>
            <person name="Blanchette R.A."/>
            <person name="Henrissat B."/>
            <person name="Martinez A.T."/>
            <person name="Otillar R."/>
            <person name="Spatafora J.W."/>
            <person name="Yadav J.S."/>
            <person name="Aerts A."/>
            <person name="Benoit I."/>
            <person name="Boyd A."/>
            <person name="Carlson A."/>
            <person name="Copeland A."/>
            <person name="Coutinho P.M."/>
            <person name="de Vries R.P."/>
            <person name="Ferreira P."/>
            <person name="Findley K."/>
            <person name="Foster B."/>
            <person name="Gaskell J."/>
            <person name="Glotzer D."/>
            <person name="Gorecki P."/>
            <person name="Heitman J."/>
            <person name="Hesse C."/>
            <person name="Hori C."/>
            <person name="Igarashi K."/>
            <person name="Jurgens J.A."/>
            <person name="Kallen N."/>
            <person name="Kersten P."/>
            <person name="Kohler A."/>
            <person name="Kuees U."/>
            <person name="Kumar T.K.A."/>
            <person name="Kuo A."/>
            <person name="LaButti K."/>
            <person name="Larrondo L.F."/>
            <person name="Lindquist E."/>
            <person name="Ling A."/>
            <person name="Lombard V."/>
            <person name="Lucas S."/>
            <person name="Lundell T."/>
            <person name="Martin R."/>
            <person name="McLaughlin D.J."/>
            <person name="Morgenstern I."/>
            <person name="Morin E."/>
            <person name="Murat C."/>
            <person name="Nagy L.G."/>
            <person name="Nolan M."/>
            <person name="Ohm R.A."/>
            <person name="Patyshakuliyeva A."/>
            <person name="Rokas A."/>
            <person name="Ruiz-Duenas F.J."/>
            <person name="Sabat G."/>
            <person name="Salamov A."/>
            <person name="Samejima M."/>
            <person name="Schmutz J."/>
            <person name="Slot J.C."/>
            <person name="St John F."/>
            <person name="Stenlid J."/>
            <person name="Sun H."/>
            <person name="Sun S."/>
            <person name="Syed K."/>
            <person name="Tsang A."/>
            <person name="Wiebenga A."/>
            <person name="Young D."/>
            <person name="Pisabarro A."/>
            <person name="Eastwood D.C."/>
            <person name="Martin F."/>
            <person name="Cullen D."/>
            <person name="Grigoriev I.V."/>
            <person name="Hibbett D.S."/>
        </authorList>
    </citation>
    <scope>NUCLEOTIDE SEQUENCE [LARGE SCALE GENOMIC DNA]</scope>
    <source>
        <strain evidence="2 3">DJM-731 SS1</strain>
    </source>
</reference>
<dbReference type="EMBL" id="JH795866">
    <property type="protein sequence ID" value="EJU00678.1"/>
    <property type="molecule type" value="Genomic_DNA"/>
</dbReference>
<organism evidence="2 3">
    <name type="scientific">Dacryopinax primogenitus (strain DJM 731)</name>
    <name type="common">Brown rot fungus</name>
    <dbReference type="NCBI Taxonomy" id="1858805"/>
    <lineage>
        <taxon>Eukaryota</taxon>
        <taxon>Fungi</taxon>
        <taxon>Dikarya</taxon>
        <taxon>Basidiomycota</taxon>
        <taxon>Agaricomycotina</taxon>
        <taxon>Dacrymycetes</taxon>
        <taxon>Dacrymycetales</taxon>
        <taxon>Dacrymycetaceae</taxon>
        <taxon>Dacryopinax</taxon>
    </lineage>
</organism>
<keyword evidence="3" id="KW-1185">Reference proteome</keyword>
<evidence type="ECO:0000313" key="3">
    <source>
        <dbReference type="Proteomes" id="UP000030653"/>
    </source>
</evidence>
<accession>M5GA08</accession>
<dbReference type="AlphaFoldDB" id="M5GA08"/>
<protein>
    <submittedName>
        <fullName evidence="2">Uncharacterized protein</fullName>
    </submittedName>
</protein>
<dbReference type="RefSeq" id="XP_040627575.1">
    <property type="nucleotide sequence ID" value="XM_040773076.1"/>
</dbReference>
<evidence type="ECO:0000313" key="2">
    <source>
        <dbReference type="EMBL" id="EJU00678.1"/>
    </source>
</evidence>